<name>A0A813IUS9_POLGL</name>
<comment type="caution">
    <text evidence="1">The sequence shown here is derived from an EMBL/GenBank/DDBJ whole genome shotgun (WGS) entry which is preliminary data.</text>
</comment>
<proteinExistence type="predicted"/>
<dbReference type="Proteomes" id="UP000626109">
    <property type="component" value="Unassembled WGS sequence"/>
</dbReference>
<dbReference type="EMBL" id="CAJNNW010017987">
    <property type="protein sequence ID" value="CAE8662159.1"/>
    <property type="molecule type" value="Genomic_DNA"/>
</dbReference>
<sequence length="147" mass="16368">VMSPLTKVMSPHTVILRQSPVLGPQAWSPALGPQARSPLIAPQARPSIVHMTSPGQTILRSPVVLVQQSQQQSLKHALIKDEDFELPPPVVGLEEELAAQDEDSDLDADEHHLEQDSNMCRSPCGTHWVKVSKKEFNLDYPYGIWFE</sequence>
<dbReference type="AlphaFoldDB" id="A0A813IUS9"/>
<reference evidence="1" key="1">
    <citation type="submission" date="2021-02" db="EMBL/GenBank/DDBJ databases">
        <authorList>
            <person name="Dougan E. K."/>
            <person name="Rhodes N."/>
            <person name="Thang M."/>
            <person name="Chan C."/>
        </authorList>
    </citation>
    <scope>NUCLEOTIDE SEQUENCE</scope>
</reference>
<evidence type="ECO:0000313" key="2">
    <source>
        <dbReference type="Proteomes" id="UP000626109"/>
    </source>
</evidence>
<feature type="non-terminal residue" evidence="1">
    <location>
        <position position="1"/>
    </location>
</feature>
<protein>
    <submittedName>
        <fullName evidence="1">Uncharacterized protein</fullName>
    </submittedName>
</protein>
<organism evidence="1 2">
    <name type="scientific">Polarella glacialis</name>
    <name type="common">Dinoflagellate</name>
    <dbReference type="NCBI Taxonomy" id="89957"/>
    <lineage>
        <taxon>Eukaryota</taxon>
        <taxon>Sar</taxon>
        <taxon>Alveolata</taxon>
        <taxon>Dinophyceae</taxon>
        <taxon>Suessiales</taxon>
        <taxon>Suessiaceae</taxon>
        <taxon>Polarella</taxon>
    </lineage>
</organism>
<feature type="non-terminal residue" evidence="1">
    <location>
        <position position="147"/>
    </location>
</feature>
<gene>
    <name evidence="1" type="ORF">PGLA2088_LOCUS14750</name>
</gene>
<accession>A0A813IUS9</accession>
<evidence type="ECO:0000313" key="1">
    <source>
        <dbReference type="EMBL" id="CAE8662159.1"/>
    </source>
</evidence>